<dbReference type="RefSeq" id="XP_013167606.1">
    <property type="nucleotide sequence ID" value="XM_013312152.1"/>
</dbReference>
<dbReference type="KEGG" id="pxu:106117739"/>
<evidence type="ECO:0000313" key="2">
    <source>
        <dbReference type="RefSeq" id="XP_013167606.1"/>
    </source>
</evidence>
<name>A0AAJ6Z946_PAPXU</name>
<sequence>MAFGVQIAAIILAAYCAFANAQAPCEPQSQTESCRCSNAVTTTQTPPLRIEIHERDDPNRPNYPSYPKLPNYPRYPYFPTYRSEYPLRRSNIPEIRYIPTYSGLESPNYRTMELINAERNKDYYMMPVGA</sequence>
<evidence type="ECO:0000256" key="1">
    <source>
        <dbReference type="SAM" id="SignalP"/>
    </source>
</evidence>
<reference evidence="2" key="1">
    <citation type="submission" date="2025-08" db="UniProtKB">
        <authorList>
            <consortium name="RefSeq"/>
        </authorList>
    </citation>
    <scope>IDENTIFICATION</scope>
</reference>
<protein>
    <submittedName>
        <fullName evidence="2">Uncharacterized protein LOC106117739</fullName>
    </submittedName>
</protein>
<feature type="signal peptide" evidence="1">
    <location>
        <begin position="1"/>
        <end position="21"/>
    </location>
</feature>
<accession>A0AAJ6Z946</accession>
<feature type="chain" id="PRO_5042466088" evidence="1">
    <location>
        <begin position="22"/>
        <end position="130"/>
    </location>
</feature>
<gene>
    <name evidence="2" type="primary">LOC106117739</name>
</gene>
<dbReference type="AlphaFoldDB" id="A0AAJ6Z946"/>
<proteinExistence type="predicted"/>
<dbReference type="GeneID" id="106117739"/>
<keyword evidence="1" id="KW-0732">Signal</keyword>
<organism evidence="2">
    <name type="scientific">Papilio xuthus</name>
    <name type="common">Asian swallowtail butterfly</name>
    <dbReference type="NCBI Taxonomy" id="66420"/>
    <lineage>
        <taxon>Eukaryota</taxon>
        <taxon>Metazoa</taxon>
        <taxon>Ecdysozoa</taxon>
        <taxon>Arthropoda</taxon>
        <taxon>Hexapoda</taxon>
        <taxon>Insecta</taxon>
        <taxon>Pterygota</taxon>
        <taxon>Neoptera</taxon>
        <taxon>Endopterygota</taxon>
        <taxon>Lepidoptera</taxon>
        <taxon>Glossata</taxon>
        <taxon>Ditrysia</taxon>
        <taxon>Papilionoidea</taxon>
        <taxon>Papilionidae</taxon>
        <taxon>Papilioninae</taxon>
        <taxon>Papilio</taxon>
    </lineage>
</organism>
<dbReference type="Proteomes" id="UP000694872">
    <property type="component" value="Unplaced"/>
</dbReference>